<comment type="caution">
    <text evidence="8">The sequence shown here is derived from an EMBL/GenBank/DDBJ whole genome shotgun (WGS) entry which is preliminary data.</text>
</comment>
<sequence length="130" mass="14739">MTKFIKFGFVGIVNTAITIGSYAFFIYIAGMNYILANIIAYVLGMVNSFIWNKKWVFQIKESHFTVYVKFLAVNILMLGINSLGLFILVNILHFHKLVSQFAVVGVGMVLNFFLTSTWAFAQKKYSSADK</sequence>
<protein>
    <submittedName>
        <fullName evidence="8">GtrA family protein</fullName>
    </submittedName>
</protein>
<reference evidence="8 9" key="1">
    <citation type="submission" date="2024-11" db="EMBL/GenBank/DDBJ databases">
        <authorList>
            <person name="Lucas J.A."/>
        </authorList>
    </citation>
    <scope>NUCLEOTIDE SEQUENCE [LARGE SCALE GENOMIC DNA]</scope>
    <source>
        <strain evidence="8 9">Z 5.4</strain>
    </source>
</reference>
<evidence type="ECO:0000259" key="7">
    <source>
        <dbReference type="Pfam" id="PF04138"/>
    </source>
</evidence>
<dbReference type="EMBL" id="JBJHQH010000001">
    <property type="protein sequence ID" value="MFK9090243.1"/>
    <property type="molecule type" value="Genomic_DNA"/>
</dbReference>
<dbReference type="RefSeq" id="WP_406578938.1">
    <property type="nucleotide sequence ID" value="NZ_JBJHQH010000001.1"/>
</dbReference>
<evidence type="ECO:0000256" key="3">
    <source>
        <dbReference type="ARBA" id="ARBA00022692"/>
    </source>
</evidence>
<name>A0ABW8R9W6_9BACI</name>
<dbReference type="InterPro" id="IPR051401">
    <property type="entry name" value="GtrA_CellWall_Glycosyl"/>
</dbReference>
<dbReference type="Pfam" id="PF04138">
    <property type="entry name" value="GtrA_DPMS_TM"/>
    <property type="match status" value="1"/>
</dbReference>
<proteinExistence type="inferred from homology"/>
<evidence type="ECO:0000256" key="1">
    <source>
        <dbReference type="ARBA" id="ARBA00004141"/>
    </source>
</evidence>
<feature type="transmembrane region" description="Helical" evidence="6">
    <location>
        <begin position="34"/>
        <end position="52"/>
    </location>
</feature>
<keyword evidence="3 6" id="KW-0812">Transmembrane</keyword>
<gene>
    <name evidence="8" type="ORF">ACJEBI_01940</name>
</gene>
<evidence type="ECO:0000313" key="9">
    <source>
        <dbReference type="Proteomes" id="UP001623041"/>
    </source>
</evidence>
<dbReference type="Proteomes" id="UP001623041">
    <property type="component" value="Unassembled WGS sequence"/>
</dbReference>
<evidence type="ECO:0000256" key="2">
    <source>
        <dbReference type="ARBA" id="ARBA00009399"/>
    </source>
</evidence>
<evidence type="ECO:0000256" key="6">
    <source>
        <dbReference type="SAM" id="Phobius"/>
    </source>
</evidence>
<accession>A0ABW8R9W6</accession>
<evidence type="ECO:0000313" key="8">
    <source>
        <dbReference type="EMBL" id="MFK9090243.1"/>
    </source>
</evidence>
<keyword evidence="9" id="KW-1185">Reference proteome</keyword>
<feature type="domain" description="GtrA/DPMS transmembrane" evidence="7">
    <location>
        <begin position="6"/>
        <end position="120"/>
    </location>
</feature>
<feature type="transmembrane region" description="Helical" evidence="6">
    <location>
        <begin position="7"/>
        <end position="28"/>
    </location>
</feature>
<keyword evidence="5 6" id="KW-0472">Membrane</keyword>
<feature type="transmembrane region" description="Helical" evidence="6">
    <location>
        <begin position="64"/>
        <end position="89"/>
    </location>
</feature>
<evidence type="ECO:0000256" key="4">
    <source>
        <dbReference type="ARBA" id="ARBA00022989"/>
    </source>
</evidence>
<dbReference type="PANTHER" id="PTHR38459:SF1">
    <property type="entry name" value="PROPHAGE BACTOPRENOL-LINKED GLUCOSE TRANSLOCASE HOMOLOG"/>
    <property type="match status" value="1"/>
</dbReference>
<dbReference type="InterPro" id="IPR007267">
    <property type="entry name" value="GtrA_DPMS_TM"/>
</dbReference>
<evidence type="ECO:0000256" key="5">
    <source>
        <dbReference type="ARBA" id="ARBA00023136"/>
    </source>
</evidence>
<dbReference type="PANTHER" id="PTHR38459">
    <property type="entry name" value="PROPHAGE BACTOPRENOL-LINKED GLUCOSE TRANSLOCASE HOMOLOG"/>
    <property type="match status" value="1"/>
</dbReference>
<feature type="transmembrane region" description="Helical" evidence="6">
    <location>
        <begin position="101"/>
        <end position="121"/>
    </location>
</feature>
<organism evidence="8 9">
    <name type="scientific">Bacillus salipaludis</name>
    <dbReference type="NCBI Taxonomy" id="2547811"/>
    <lineage>
        <taxon>Bacteria</taxon>
        <taxon>Bacillati</taxon>
        <taxon>Bacillota</taxon>
        <taxon>Bacilli</taxon>
        <taxon>Bacillales</taxon>
        <taxon>Bacillaceae</taxon>
        <taxon>Bacillus</taxon>
    </lineage>
</organism>
<comment type="subcellular location">
    <subcellularLocation>
        <location evidence="1">Membrane</location>
        <topology evidence="1">Multi-pass membrane protein</topology>
    </subcellularLocation>
</comment>
<keyword evidence="4 6" id="KW-1133">Transmembrane helix</keyword>
<comment type="similarity">
    <text evidence="2">Belongs to the GtrA family.</text>
</comment>